<sequence>MTTGFSGGEARVTCSTWRLPQLSANQLPQGMQLLKPIGRPDPEAEGCRCDDRSRKGKKGRVEVSIDSSSTIYLRDKRTEIPSYSTSATLTPSGQSPLQQPDFI</sequence>
<feature type="region of interest" description="Disordered" evidence="1">
    <location>
        <begin position="38"/>
        <end position="61"/>
    </location>
</feature>
<keyword evidence="3" id="KW-1185">Reference proteome</keyword>
<name>A0AA88LSK6_TACVA</name>
<accession>A0AA88LSK6</accession>
<reference evidence="2" key="1">
    <citation type="submission" date="2023-08" db="EMBL/GenBank/DDBJ databases">
        <title>Pelteobagrus vachellii genome.</title>
        <authorList>
            <person name="Liu H."/>
        </authorList>
    </citation>
    <scope>NUCLEOTIDE SEQUENCE</scope>
    <source>
        <strain evidence="2">PRFRI_2022a</strain>
        <tissue evidence="2">Muscle</tissue>
    </source>
</reference>
<evidence type="ECO:0000256" key="1">
    <source>
        <dbReference type="SAM" id="MobiDB-lite"/>
    </source>
</evidence>
<proteinExistence type="predicted"/>
<evidence type="ECO:0000313" key="3">
    <source>
        <dbReference type="Proteomes" id="UP001187315"/>
    </source>
</evidence>
<dbReference type="AlphaFoldDB" id="A0AA88LSK6"/>
<dbReference type="Proteomes" id="UP001187315">
    <property type="component" value="Unassembled WGS sequence"/>
</dbReference>
<protein>
    <submittedName>
        <fullName evidence="2">Uncharacterized protein</fullName>
    </submittedName>
</protein>
<gene>
    <name evidence="2" type="ORF">Q7C36_019686</name>
</gene>
<dbReference type="EMBL" id="JAVHJS010000021">
    <property type="protein sequence ID" value="KAK2823086.1"/>
    <property type="molecule type" value="Genomic_DNA"/>
</dbReference>
<evidence type="ECO:0000313" key="2">
    <source>
        <dbReference type="EMBL" id="KAK2823086.1"/>
    </source>
</evidence>
<comment type="caution">
    <text evidence="2">The sequence shown here is derived from an EMBL/GenBank/DDBJ whole genome shotgun (WGS) entry which is preliminary data.</text>
</comment>
<organism evidence="2 3">
    <name type="scientific">Tachysurus vachellii</name>
    <name type="common">Darkbarbel catfish</name>
    <name type="synonym">Pelteobagrus vachellii</name>
    <dbReference type="NCBI Taxonomy" id="175792"/>
    <lineage>
        <taxon>Eukaryota</taxon>
        <taxon>Metazoa</taxon>
        <taxon>Chordata</taxon>
        <taxon>Craniata</taxon>
        <taxon>Vertebrata</taxon>
        <taxon>Euteleostomi</taxon>
        <taxon>Actinopterygii</taxon>
        <taxon>Neopterygii</taxon>
        <taxon>Teleostei</taxon>
        <taxon>Ostariophysi</taxon>
        <taxon>Siluriformes</taxon>
        <taxon>Bagridae</taxon>
        <taxon>Tachysurus</taxon>
    </lineage>
</organism>
<feature type="region of interest" description="Disordered" evidence="1">
    <location>
        <begin position="81"/>
        <end position="103"/>
    </location>
</feature>